<gene>
    <name evidence="3" type="ORF">MOHU_12730</name>
</gene>
<keyword evidence="2" id="KW-0812">Transmembrane</keyword>
<evidence type="ECO:0000313" key="3">
    <source>
        <dbReference type="EMBL" id="PRR73146.1"/>
    </source>
</evidence>
<accession>A0A2T0ASC6</accession>
<dbReference type="Proteomes" id="UP000238415">
    <property type="component" value="Unassembled WGS sequence"/>
</dbReference>
<dbReference type="AlphaFoldDB" id="A0A2T0ASC6"/>
<keyword evidence="4" id="KW-1185">Reference proteome</keyword>
<feature type="region of interest" description="Disordered" evidence="1">
    <location>
        <begin position="28"/>
        <end position="47"/>
    </location>
</feature>
<evidence type="ECO:0000256" key="1">
    <source>
        <dbReference type="SAM" id="MobiDB-lite"/>
    </source>
</evidence>
<feature type="transmembrane region" description="Helical" evidence="2">
    <location>
        <begin position="6"/>
        <end position="23"/>
    </location>
</feature>
<evidence type="ECO:0008006" key="5">
    <source>
        <dbReference type="Google" id="ProtNLM"/>
    </source>
</evidence>
<sequence>MPYAGLMTLIAVAVIGILFGMWRQRQTPQVEGRKEMGEDGHAGEPTQTLGLDSRLIAVIAAAVAAHQEERAQVVWTRGGVNPWVLSGRRELHNNQPVNLRWRSGV</sequence>
<organism evidence="3 4">
    <name type="scientific">Neomoorella humiferrea</name>
    <dbReference type="NCBI Taxonomy" id="676965"/>
    <lineage>
        <taxon>Bacteria</taxon>
        <taxon>Bacillati</taxon>
        <taxon>Bacillota</taxon>
        <taxon>Clostridia</taxon>
        <taxon>Neomoorellales</taxon>
        <taxon>Neomoorellaceae</taxon>
        <taxon>Neomoorella</taxon>
    </lineage>
</organism>
<name>A0A2T0ASC6_9FIRM</name>
<dbReference type="OrthoDB" id="9922607at2"/>
<keyword evidence="2" id="KW-1133">Transmembrane helix</keyword>
<protein>
    <recommendedName>
        <fullName evidence="5">Oxaloacetate decarboxylase, gamma chain</fullName>
    </recommendedName>
</protein>
<reference evidence="3 4" key="1">
    <citation type="submission" date="2018-03" db="EMBL/GenBank/DDBJ databases">
        <title>Genome sequence of Moorella humiferrea DSM 23265.</title>
        <authorList>
            <person name="Poehlein A."/>
            <person name="Daniel R."/>
        </authorList>
    </citation>
    <scope>NUCLEOTIDE SEQUENCE [LARGE SCALE GENOMIC DNA]</scope>
    <source>
        <strain evidence="3 4">DSM 23265</strain>
    </source>
</reference>
<dbReference type="EMBL" id="PVXM01000023">
    <property type="protein sequence ID" value="PRR73146.1"/>
    <property type="molecule type" value="Genomic_DNA"/>
</dbReference>
<keyword evidence="2" id="KW-0472">Membrane</keyword>
<proteinExistence type="predicted"/>
<dbReference type="RefSeq" id="WP_106005255.1">
    <property type="nucleotide sequence ID" value="NZ_CP136419.1"/>
</dbReference>
<comment type="caution">
    <text evidence="3">The sequence shown here is derived from an EMBL/GenBank/DDBJ whole genome shotgun (WGS) entry which is preliminary data.</text>
</comment>
<evidence type="ECO:0000313" key="4">
    <source>
        <dbReference type="Proteomes" id="UP000238415"/>
    </source>
</evidence>
<feature type="compositionally biased region" description="Basic and acidic residues" evidence="1">
    <location>
        <begin position="31"/>
        <end position="42"/>
    </location>
</feature>
<evidence type="ECO:0000256" key="2">
    <source>
        <dbReference type="SAM" id="Phobius"/>
    </source>
</evidence>